<dbReference type="GO" id="GO:0006412">
    <property type="term" value="P:translation"/>
    <property type="evidence" value="ECO:0007669"/>
    <property type="project" value="InterPro"/>
</dbReference>
<evidence type="ECO:0000256" key="5">
    <source>
        <dbReference type="RuleBase" id="RU000660"/>
    </source>
</evidence>
<dbReference type="InterPro" id="IPR047859">
    <property type="entry name" value="Ribosomal_bL17_CS"/>
</dbReference>
<proteinExistence type="inferred from homology"/>
<evidence type="ECO:0000256" key="4">
    <source>
        <dbReference type="ARBA" id="ARBA00035494"/>
    </source>
</evidence>
<dbReference type="InterPro" id="IPR000456">
    <property type="entry name" value="Ribosomal_bL17"/>
</dbReference>
<evidence type="ECO:0000256" key="1">
    <source>
        <dbReference type="ARBA" id="ARBA00008777"/>
    </source>
</evidence>
<evidence type="ECO:0000313" key="7">
    <source>
        <dbReference type="EMBL" id="OGZ10634.1"/>
    </source>
</evidence>
<accession>A0A1G2DAI4</accession>
<protein>
    <recommendedName>
        <fullName evidence="4 6">50S ribosomal protein L17</fullName>
    </recommendedName>
</protein>
<comment type="caution">
    <text evidence="7">The sequence shown here is derived from an EMBL/GenBank/DDBJ whole genome shotgun (WGS) entry which is preliminary data.</text>
</comment>
<dbReference type="GO" id="GO:0022625">
    <property type="term" value="C:cytosolic large ribosomal subunit"/>
    <property type="evidence" value="ECO:0007669"/>
    <property type="project" value="TreeGrafter"/>
</dbReference>
<dbReference type="Gene3D" id="3.90.1030.10">
    <property type="entry name" value="Ribosomal protein L17"/>
    <property type="match status" value="1"/>
</dbReference>
<reference evidence="7 8" key="1">
    <citation type="journal article" date="2016" name="Nat. Commun.">
        <title>Thousands of microbial genomes shed light on interconnected biogeochemical processes in an aquifer system.</title>
        <authorList>
            <person name="Anantharaman K."/>
            <person name="Brown C.T."/>
            <person name="Hug L.A."/>
            <person name="Sharon I."/>
            <person name="Castelle C.J."/>
            <person name="Probst A.J."/>
            <person name="Thomas B.C."/>
            <person name="Singh A."/>
            <person name="Wilkins M.J."/>
            <person name="Karaoz U."/>
            <person name="Brodie E.L."/>
            <person name="Williams K.H."/>
            <person name="Hubbard S.S."/>
            <person name="Banfield J.F."/>
        </authorList>
    </citation>
    <scope>NUCLEOTIDE SEQUENCE [LARGE SCALE GENOMIC DNA]</scope>
</reference>
<keyword evidence="3 5" id="KW-0687">Ribonucleoprotein</keyword>
<keyword evidence="2 5" id="KW-0689">Ribosomal protein</keyword>
<evidence type="ECO:0000256" key="2">
    <source>
        <dbReference type="ARBA" id="ARBA00022980"/>
    </source>
</evidence>
<dbReference type="Proteomes" id="UP000178636">
    <property type="component" value="Unassembled WGS sequence"/>
</dbReference>
<evidence type="ECO:0000256" key="3">
    <source>
        <dbReference type="ARBA" id="ARBA00023274"/>
    </source>
</evidence>
<name>A0A1G2DAI4_9BACT</name>
<gene>
    <name evidence="7" type="ORF">A3C93_02985</name>
</gene>
<dbReference type="InterPro" id="IPR036373">
    <property type="entry name" value="Ribosomal_bL17_sf"/>
</dbReference>
<dbReference type="NCBIfam" id="TIGR00059">
    <property type="entry name" value="L17"/>
    <property type="match status" value="1"/>
</dbReference>
<evidence type="ECO:0000313" key="8">
    <source>
        <dbReference type="Proteomes" id="UP000178636"/>
    </source>
</evidence>
<dbReference type="EMBL" id="MHLO01000049">
    <property type="protein sequence ID" value="OGZ10634.1"/>
    <property type="molecule type" value="Genomic_DNA"/>
</dbReference>
<sequence length="119" mass="13198">MRHHNANKKFGLQKGARKALVHSLLVALIQHEKITTTETRAKTLRSAVEKLVTRARGGSPHDTRLLLSRLNNNEDIVKKLMKEIAPKYKSRQGGYTRITKLGKRSGKGDASALASIAFV</sequence>
<organism evidence="7 8">
    <name type="scientific">Candidatus Lloydbacteria bacterium RIFCSPHIGHO2_02_FULL_54_17</name>
    <dbReference type="NCBI Taxonomy" id="1798664"/>
    <lineage>
        <taxon>Bacteria</taxon>
        <taxon>Candidatus Lloydiibacteriota</taxon>
    </lineage>
</organism>
<evidence type="ECO:0000256" key="6">
    <source>
        <dbReference type="RuleBase" id="RU000661"/>
    </source>
</evidence>
<dbReference type="Pfam" id="PF01196">
    <property type="entry name" value="Ribosomal_L17"/>
    <property type="match status" value="1"/>
</dbReference>
<dbReference type="PROSITE" id="PS01167">
    <property type="entry name" value="RIBOSOMAL_L17"/>
    <property type="match status" value="1"/>
</dbReference>
<dbReference type="STRING" id="1798664.A3C93_02985"/>
<dbReference type="SUPFAM" id="SSF64263">
    <property type="entry name" value="Prokaryotic ribosomal protein L17"/>
    <property type="match status" value="1"/>
</dbReference>
<dbReference type="GO" id="GO:0003735">
    <property type="term" value="F:structural constituent of ribosome"/>
    <property type="evidence" value="ECO:0007669"/>
    <property type="project" value="InterPro"/>
</dbReference>
<dbReference type="AlphaFoldDB" id="A0A1G2DAI4"/>
<dbReference type="PANTHER" id="PTHR14413">
    <property type="entry name" value="RIBOSOMAL PROTEIN L17"/>
    <property type="match status" value="1"/>
</dbReference>
<comment type="similarity">
    <text evidence="1 5">Belongs to the bacterial ribosomal protein bL17 family.</text>
</comment>
<dbReference type="PANTHER" id="PTHR14413:SF16">
    <property type="entry name" value="LARGE RIBOSOMAL SUBUNIT PROTEIN BL17M"/>
    <property type="match status" value="1"/>
</dbReference>